<feature type="region of interest" description="Disordered" evidence="3">
    <location>
        <begin position="88"/>
        <end position="117"/>
    </location>
</feature>
<organism evidence="4 5">
    <name type="scientific">Sporothrix curviconia</name>
    <dbReference type="NCBI Taxonomy" id="1260050"/>
    <lineage>
        <taxon>Eukaryota</taxon>
        <taxon>Fungi</taxon>
        <taxon>Dikarya</taxon>
        <taxon>Ascomycota</taxon>
        <taxon>Pezizomycotina</taxon>
        <taxon>Sordariomycetes</taxon>
        <taxon>Sordariomycetidae</taxon>
        <taxon>Ophiostomatales</taxon>
        <taxon>Ophiostomataceae</taxon>
        <taxon>Sporothrix</taxon>
    </lineage>
</organism>
<feature type="compositionally biased region" description="Basic and acidic residues" evidence="3">
    <location>
        <begin position="221"/>
        <end position="231"/>
    </location>
</feature>
<dbReference type="EMBL" id="CAWUHB010000036">
    <property type="protein sequence ID" value="CAK7226358.1"/>
    <property type="molecule type" value="Genomic_DNA"/>
</dbReference>
<dbReference type="Pfam" id="PF08610">
    <property type="entry name" value="Pex16"/>
    <property type="match status" value="1"/>
</dbReference>
<feature type="compositionally biased region" description="Pro residues" evidence="3">
    <location>
        <begin position="258"/>
        <end position="268"/>
    </location>
</feature>
<evidence type="ECO:0000256" key="2">
    <source>
        <dbReference type="RuleBase" id="RU365003"/>
    </source>
</evidence>
<feature type="region of interest" description="Disordered" evidence="3">
    <location>
        <begin position="194"/>
        <end position="320"/>
    </location>
</feature>
<evidence type="ECO:0000256" key="3">
    <source>
        <dbReference type="SAM" id="MobiDB-lite"/>
    </source>
</evidence>
<evidence type="ECO:0000313" key="5">
    <source>
        <dbReference type="Proteomes" id="UP001642405"/>
    </source>
</evidence>
<gene>
    <name evidence="4" type="ORF">SCUCBS95973_006171</name>
</gene>
<evidence type="ECO:0000313" key="4">
    <source>
        <dbReference type="EMBL" id="CAK7226358.1"/>
    </source>
</evidence>
<reference evidence="4 5" key="1">
    <citation type="submission" date="2024-01" db="EMBL/GenBank/DDBJ databases">
        <authorList>
            <person name="Allen C."/>
            <person name="Tagirdzhanova G."/>
        </authorList>
    </citation>
    <scope>NUCLEOTIDE SEQUENCE [LARGE SCALE GENOMIC DNA]</scope>
</reference>
<accession>A0ABP0C388</accession>
<dbReference type="InterPro" id="IPR013919">
    <property type="entry name" value="Pex16"/>
</dbReference>
<proteinExistence type="inferred from homology"/>
<protein>
    <recommendedName>
        <fullName evidence="2">Peroxisomal membrane protein PEX16</fullName>
    </recommendedName>
</protein>
<comment type="caution">
    <text evidence="4">The sequence shown here is derived from an EMBL/GenBank/DDBJ whole genome shotgun (WGS) entry which is preliminary data.</text>
</comment>
<comment type="subcellular location">
    <subcellularLocation>
        <location evidence="2">Peroxisome membrane</location>
    </subcellularLocation>
</comment>
<feature type="compositionally biased region" description="Acidic residues" evidence="3">
    <location>
        <begin position="201"/>
        <end position="220"/>
    </location>
</feature>
<dbReference type="PANTHER" id="PTHR13299">
    <property type="entry name" value="PEROXISOMAL MEMBRANE PROTEIN PEX16"/>
    <property type="match status" value="1"/>
</dbReference>
<dbReference type="PANTHER" id="PTHR13299:SF0">
    <property type="entry name" value="PEROXISOMAL MEMBRANE PROTEIN PEX16"/>
    <property type="match status" value="1"/>
</dbReference>
<comment type="similarity">
    <text evidence="1 2">Belongs to the peroxin-16 family.</text>
</comment>
<name>A0ABP0C388_9PEZI</name>
<evidence type="ECO:0000256" key="1">
    <source>
        <dbReference type="ARBA" id="ARBA00009505"/>
    </source>
</evidence>
<feature type="compositionally biased region" description="Low complexity" evidence="3">
    <location>
        <begin position="88"/>
        <end position="103"/>
    </location>
</feature>
<sequence length="468" mass="51712">MAPATPAAASQPNPPGSRLSPAKWLSAYDDFIAKNLSQVSQIESTLRSLTYIIPGRFRDAEIASEAIHSGVQLLSLYHDLLLLRTPSASPSGASSSNGPASASKLLPPPGPAQAPSHHTRYTRYWVHKSPFYRRVAVVLQVVRYTELLCEMAAKRRGERLRWRVVILIEAVKAICNLLLLRVTQGRTLMSPVLPVRQPLQENDEEGDEDVEDEFDDQEQNELEREQEKLEPEAPVPDFAGEDSHTNGAVTSLKASIAPQPPLSPPPSPLRASAELVSDAGKPATLTPPSPPPTERQASPPTHTKGWAMPRTKMSMPPLPQPGDISSYLLSRVLTADDIKPATKLLNQLQGSAQVAEILHILAPLVFAIALARSRDKSRKSWTPWLAGLAMECAARQLRDHSLRTTSLEREELSRRGWAMGWWSMRGAFYEHVMKGVVGGVRSRMPSFLGGIVEDYEYLWENYYFSTSP</sequence>
<dbReference type="Proteomes" id="UP001642405">
    <property type="component" value="Unassembled WGS sequence"/>
</dbReference>
<keyword evidence="2" id="KW-0576">Peroxisome</keyword>
<keyword evidence="5" id="KW-1185">Reference proteome</keyword>
<keyword evidence="2" id="KW-0962">Peroxisome biogenesis</keyword>